<dbReference type="InterPro" id="IPR055140">
    <property type="entry name" value="Thiolase_C_2"/>
</dbReference>
<dbReference type="EMBL" id="BAABFO010000004">
    <property type="protein sequence ID" value="GAA4326731.1"/>
    <property type="molecule type" value="Genomic_DNA"/>
</dbReference>
<accession>A0ABP8GMF2</accession>
<feature type="domain" description="Thiolase C-terminal" evidence="1">
    <location>
        <begin position="265"/>
        <end position="374"/>
    </location>
</feature>
<gene>
    <name evidence="2" type="ORF">GCM10023144_10550</name>
</gene>
<organism evidence="2 3">
    <name type="scientific">Pigmentiphaga soli</name>
    <dbReference type="NCBI Taxonomy" id="1007095"/>
    <lineage>
        <taxon>Bacteria</taxon>
        <taxon>Pseudomonadati</taxon>
        <taxon>Pseudomonadota</taxon>
        <taxon>Betaproteobacteria</taxon>
        <taxon>Burkholderiales</taxon>
        <taxon>Alcaligenaceae</taxon>
        <taxon>Pigmentiphaga</taxon>
    </lineage>
</organism>
<dbReference type="PIRSF" id="PIRSF000429">
    <property type="entry name" value="Ac-CoA_Ac_transf"/>
    <property type="match status" value="1"/>
</dbReference>
<dbReference type="Gene3D" id="3.40.47.10">
    <property type="match status" value="1"/>
</dbReference>
<dbReference type="InterPro" id="IPR016039">
    <property type="entry name" value="Thiolase-like"/>
</dbReference>
<dbReference type="SUPFAM" id="SSF53901">
    <property type="entry name" value="Thiolase-like"/>
    <property type="match status" value="2"/>
</dbReference>
<dbReference type="Pfam" id="PF22691">
    <property type="entry name" value="Thiolase_C_1"/>
    <property type="match status" value="1"/>
</dbReference>
<evidence type="ECO:0000313" key="2">
    <source>
        <dbReference type="EMBL" id="GAA4326731.1"/>
    </source>
</evidence>
<protein>
    <submittedName>
        <fullName evidence="2">Thiolase family protein</fullName>
    </submittedName>
</protein>
<proteinExistence type="predicted"/>
<sequence length="394" mass="42067">MDSTGAPKMEFATWPRRRIIDTRIAVIGVGNTPYGRLPDYDSTALGAWAFHEALADAGLTAAAIDGLVMHRVGNYQKLCEMTGINPDFVSVQPSNGRMCGVSIQIAVQALMTGQAETIALVYGNDGRSAGAKYGGAADRYDTAAEQMWFPYGMTSPGAVNALMFARHAMQYGTTTEQLAAVSVAFRKHAALNPGAVMRTPITVADHQASRFICEPFRLLDYCQINDGGVAMILTRSGLARDLRHPPVYVRGVAQASSLAEGLVSDDFNRAPMQSVARKVYAMADVDRDDLDALMIYDNFTATVLFGLEGFGFCGVGEGGAFVQDGRLELGGALPTNTSGGHLSESYMQGWNLNAEAVRQIRGGCGERQVAGARLIQYIAPGPVTTSVIYGSEPV</sequence>
<dbReference type="InterPro" id="IPR002155">
    <property type="entry name" value="Thiolase"/>
</dbReference>
<name>A0ABP8GMF2_9BURK</name>
<dbReference type="CDD" id="cd00829">
    <property type="entry name" value="SCP-x_thiolase"/>
    <property type="match status" value="1"/>
</dbReference>
<keyword evidence="3" id="KW-1185">Reference proteome</keyword>
<dbReference type="Proteomes" id="UP001501671">
    <property type="component" value="Unassembled WGS sequence"/>
</dbReference>
<dbReference type="PANTHER" id="PTHR42870">
    <property type="entry name" value="ACETYL-COA C-ACETYLTRANSFERASE"/>
    <property type="match status" value="1"/>
</dbReference>
<dbReference type="PANTHER" id="PTHR42870:SF1">
    <property type="entry name" value="NON-SPECIFIC LIPID-TRANSFER PROTEIN-LIKE 2"/>
    <property type="match status" value="1"/>
</dbReference>
<evidence type="ECO:0000313" key="3">
    <source>
        <dbReference type="Proteomes" id="UP001501671"/>
    </source>
</evidence>
<comment type="caution">
    <text evidence="2">The sequence shown here is derived from an EMBL/GenBank/DDBJ whole genome shotgun (WGS) entry which is preliminary data.</text>
</comment>
<evidence type="ECO:0000259" key="1">
    <source>
        <dbReference type="Pfam" id="PF22691"/>
    </source>
</evidence>
<reference evidence="3" key="1">
    <citation type="journal article" date="2019" name="Int. J. Syst. Evol. Microbiol.">
        <title>The Global Catalogue of Microorganisms (GCM) 10K type strain sequencing project: providing services to taxonomists for standard genome sequencing and annotation.</title>
        <authorList>
            <consortium name="The Broad Institute Genomics Platform"/>
            <consortium name="The Broad Institute Genome Sequencing Center for Infectious Disease"/>
            <person name="Wu L."/>
            <person name="Ma J."/>
        </authorList>
    </citation>
    <scope>NUCLEOTIDE SEQUENCE [LARGE SCALE GENOMIC DNA]</scope>
    <source>
        <strain evidence="3">JCM 17666</strain>
    </source>
</reference>